<feature type="region of interest" description="Disordered" evidence="1">
    <location>
        <begin position="706"/>
        <end position="728"/>
    </location>
</feature>
<dbReference type="Gene3D" id="3.30.200.20">
    <property type="entry name" value="Phosphorylase Kinase, domain 1"/>
    <property type="match status" value="1"/>
</dbReference>
<evidence type="ECO:0000313" key="3">
    <source>
        <dbReference type="EMBL" id="KAH7295731.1"/>
    </source>
</evidence>
<dbReference type="InterPro" id="IPR000719">
    <property type="entry name" value="Prot_kinase_dom"/>
</dbReference>
<feature type="compositionally biased region" description="Basic residues" evidence="1">
    <location>
        <begin position="875"/>
        <end position="887"/>
    </location>
</feature>
<evidence type="ECO:0000256" key="1">
    <source>
        <dbReference type="SAM" id="MobiDB-lite"/>
    </source>
</evidence>
<accession>A0A8T2RIG4</accession>
<feature type="region of interest" description="Disordered" evidence="1">
    <location>
        <begin position="864"/>
        <end position="887"/>
    </location>
</feature>
<dbReference type="OrthoDB" id="10020333at2759"/>
<name>A0A8T2RIG4_CERRI</name>
<dbReference type="PROSITE" id="PS00108">
    <property type="entry name" value="PROTEIN_KINASE_ST"/>
    <property type="match status" value="1"/>
</dbReference>
<proteinExistence type="predicted"/>
<dbReference type="FunFam" id="1.10.510.10:FF:001209">
    <property type="entry name" value="Kinase like protein"/>
    <property type="match status" value="1"/>
</dbReference>
<dbReference type="Pfam" id="PF00069">
    <property type="entry name" value="Pkinase"/>
    <property type="match status" value="2"/>
</dbReference>
<feature type="compositionally biased region" description="Polar residues" evidence="1">
    <location>
        <begin position="864"/>
        <end position="874"/>
    </location>
</feature>
<dbReference type="OMA" id="CHEESYL"/>
<dbReference type="InterPro" id="IPR008271">
    <property type="entry name" value="Ser/Thr_kinase_AS"/>
</dbReference>
<reference evidence="3 4" key="1">
    <citation type="submission" date="2021-08" db="EMBL/GenBank/DDBJ databases">
        <title>WGS assembly of Ceratopteris richardii.</title>
        <authorList>
            <person name="Marchant D.B."/>
            <person name="Chen G."/>
            <person name="Jenkins J."/>
            <person name="Shu S."/>
            <person name="Leebens-Mack J."/>
            <person name="Grimwood J."/>
            <person name="Schmutz J."/>
            <person name="Soltis P."/>
            <person name="Soltis D."/>
            <person name="Chen Z.-H."/>
        </authorList>
    </citation>
    <scope>NUCLEOTIDE SEQUENCE [LARGE SCALE GENOMIC DNA]</scope>
    <source>
        <strain evidence="3">Whitten #5841</strain>
        <tissue evidence="3">Leaf</tissue>
    </source>
</reference>
<feature type="region of interest" description="Disordered" evidence="1">
    <location>
        <begin position="674"/>
        <end position="693"/>
    </location>
</feature>
<dbReference type="Gene3D" id="1.10.510.10">
    <property type="entry name" value="Transferase(Phosphotransferase) domain 1"/>
    <property type="match status" value="2"/>
</dbReference>
<dbReference type="GO" id="GO:0044773">
    <property type="term" value="P:mitotic DNA damage checkpoint signaling"/>
    <property type="evidence" value="ECO:0007669"/>
    <property type="project" value="TreeGrafter"/>
</dbReference>
<sequence length="1087" mass="122105">MFFSRQSGDRIRSWLTYHRYNCTCVSAVILVQESFSYRKFIVQISCRADFSSPRTLVSAMSADNLMISDKVWILVGMLLRNGRSCTPSELANFCHVWNFTSSEIDWLCKLPFSPLCLSLCGQVTFSQFVLEFFDIVRNRYAKPSVDHAAWKYCFDCDSISSILLPLTFSQKLYQPSLKDKRWNVKTSNNSFPNNAANCNSQEITGEKPQKLEYFRVRQYSRKRLRYVELMSPTKKQKISTFSSRASKSKRMKLHGSDKVPLSLLCSTEGHEIEGSCASNLSVNVRQPSHQDHVTLRDKGHVLRITDHLSCYSQQSCTATVTYAREHTECGDQVMFPSVSLVNLTGVDDSIRDERQEIPIIVTEPRVREENPGILVYRSVSRHFKQSVQDSPMKKQGCMHNHENAGQVEMDTEIVQNAPLFFHGEDCPPGNQAKDITICVKKSIHAANQSDEQFKGNCTNDQDTIGGRSLKLKGKSTKGTLQKNLNRKQVTKLRELKKTSGPCKELHTAGCSAVTGTFSNQLTEDKFPSFDGFIVEAIEGSGGYGTVYKAMKKDGGKLVAIKYPFERTSSRHVQNEIKVLQRYGGHSFIPKCLEVVEESGKQCLVLDYIEHEKPEVLKKEITVSELKFYALSLFKALVYLHSKGIIHRDVKPGNFLFSREKKCGWLIDFNLATGQSKPSSSGKYQKQGQGRLSDRPIRHESHQHNDATLSNLHKSPPHHQSVTHNHSGKAKLMHSEFAHHHKNASTPSGTPTHEIKFGSATVSQSKKHTEFTSQQEHYKLQTVDSGAEISLSKSSFLPPGRVPSSLGDTMMSSKITVPDSGIYRGSLQDQGKTLQSDEKQRGKKVLPRYGRRELWELVQNSQPANQSAVSSIPSSQKKRVAAPQKRKHQKLTVDLSLQQMDPLSVSKYPSVRVSNINQVKAGGMLKVRNGPCAGTKGYRAPEVLLKSLFQTEKIDVWSAGVSLFQLILGKSPFSSSSNLEQSLLDIAQFCGTEAICALAKDHKRESSLPKELLESKAQPIPLSLWFEKHTKRQNIQPVPSSLFDLLEKCLRIDPKNRISAKEALQHEFFRSSHDSLSSVVARTPHVTT</sequence>
<feature type="compositionally biased region" description="Polar residues" evidence="1">
    <location>
        <begin position="674"/>
        <end position="689"/>
    </location>
</feature>
<dbReference type="EMBL" id="CM035432">
    <property type="protein sequence ID" value="KAH7295731.1"/>
    <property type="molecule type" value="Genomic_DNA"/>
</dbReference>
<comment type="caution">
    <text evidence="3">The sequence shown here is derived from an EMBL/GenBank/DDBJ whole genome shotgun (WGS) entry which is preliminary data.</text>
</comment>
<dbReference type="PROSITE" id="PS50011">
    <property type="entry name" value="PROTEIN_KINASE_DOM"/>
    <property type="match status" value="1"/>
</dbReference>
<feature type="region of interest" description="Disordered" evidence="1">
    <location>
        <begin position="816"/>
        <end position="843"/>
    </location>
</feature>
<dbReference type="SUPFAM" id="SSF56112">
    <property type="entry name" value="Protein kinase-like (PK-like)"/>
    <property type="match status" value="1"/>
</dbReference>
<protein>
    <recommendedName>
        <fullName evidence="2">Protein kinase domain-containing protein</fullName>
    </recommendedName>
</protein>
<dbReference type="GO" id="GO:0005634">
    <property type="term" value="C:nucleus"/>
    <property type="evidence" value="ECO:0007669"/>
    <property type="project" value="TreeGrafter"/>
</dbReference>
<gene>
    <name evidence="3" type="ORF">KP509_27G063000</name>
</gene>
<organism evidence="3 4">
    <name type="scientific">Ceratopteris richardii</name>
    <name type="common">Triangle waterfern</name>
    <dbReference type="NCBI Taxonomy" id="49495"/>
    <lineage>
        <taxon>Eukaryota</taxon>
        <taxon>Viridiplantae</taxon>
        <taxon>Streptophyta</taxon>
        <taxon>Embryophyta</taxon>
        <taxon>Tracheophyta</taxon>
        <taxon>Polypodiopsida</taxon>
        <taxon>Polypodiidae</taxon>
        <taxon>Polypodiales</taxon>
        <taxon>Pteridineae</taxon>
        <taxon>Pteridaceae</taxon>
        <taxon>Parkerioideae</taxon>
        <taxon>Ceratopteris</taxon>
    </lineage>
</organism>
<dbReference type="SMART" id="SM00220">
    <property type="entry name" value="S_TKc"/>
    <property type="match status" value="1"/>
</dbReference>
<dbReference type="PANTHER" id="PTHR44167:SF24">
    <property type="entry name" value="SERINE_THREONINE-PROTEIN KINASE CHK2"/>
    <property type="match status" value="1"/>
</dbReference>
<keyword evidence="4" id="KW-1185">Reference proteome</keyword>
<dbReference type="InterPro" id="IPR011009">
    <property type="entry name" value="Kinase-like_dom_sf"/>
</dbReference>
<evidence type="ECO:0000313" key="4">
    <source>
        <dbReference type="Proteomes" id="UP000825935"/>
    </source>
</evidence>
<dbReference type="AlphaFoldDB" id="A0A8T2RIG4"/>
<feature type="compositionally biased region" description="Polar residues" evidence="1">
    <location>
        <begin position="706"/>
        <end position="724"/>
    </location>
</feature>
<dbReference type="GO" id="GO:0005524">
    <property type="term" value="F:ATP binding"/>
    <property type="evidence" value="ECO:0007669"/>
    <property type="project" value="InterPro"/>
</dbReference>
<dbReference type="PANTHER" id="PTHR44167">
    <property type="entry name" value="OVARIAN-SPECIFIC SERINE/THREONINE-PROTEIN KINASE LOK-RELATED"/>
    <property type="match status" value="1"/>
</dbReference>
<feature type="domain" description="Protein kinase" evidence="2">
    <location>
        <begin position="532"/>
        <end position="1068"/>
    </location>
</feature>
<evidence type="ECO:0000259" key="2">
    <source>
        <dbReference type="PROSITE" id="PS50011"/>
    </source>
</evidence>
<dbReference type="Proteomes" id="UP000825935">
    <property type="component" value="Chromosome 27"/>
</dbReference>
<dbReference type="GO" id="GO:0004674">
    <property type="term" value="F:protein serine/threonine kinase activity"/>
    <property type="evidence" value="ECO:0007669"/>
    <property type="project" value="TreeGrafter"/>
</dbReference>